<protein>
    <submittedName>
        <fullName evidence="1">Uncharacterized protein</fullName>
    </submittedName>
</protein>
<evidence type="ECO:0000313" key="1">
    <source>
        <dbReference type="EMBL" id="KAJ9491269.1"/>
    </source>
</evidence>
<proteinExistence type="predicted"/>
<accession>A0AAI9TRA3</accession>
<organism evidence="1 2">
    <name type="scientific">Penicillium thymicola</name>
    <dbReference type="NCBI Taxonomy" id="293382"/>
    <lineage>
        <taxon>Eukaryota</taxon>
        <taxon>Fungi</taxon>
        <taxon>Dikarya</taxon>
        <taxon>Ascomycota</taxon>
        <taxon>Pezizomycotina</taxon>
        <taxon>Eurotiomycetes</taxon>
        <taxon>Eurotiomycetidae</taxon>
        <taxon>Eurotiales</taxon>
        <taxon>Aspergillaceae</taxon>
        <taxon>Penicillium</taxon>
    </lineage>
</organism>
<name>A0AAI9TRA3_PENTH</name>
<reference evidence="1" key="1">
    <citation type="submission" date="2015-06" db="EMBL/GenBank/DDBJ databases">
        <authorList>
            <person name="Nguyen H."/>
        </authorList>
    </citation>
    <scope>NUCLEOTIDE SEQUENCE</scope>
    <source>
        <strain evidence="1">DAOM 180753</strain>
    </source>
</reference>
<dbReference type="Proteomes" id="UP001227192">
    <property type="component" value="Unassembled WGS sequence"/>
</dbReference>
<gene>
    <name evidence="1" type="ORF">VN97_g1997</name>
</gene>
<dbReference type="EMBL" id="LACB01000036">
    <property type="protein sequence ID" value="KAJ9491269.1"/>
    <property type="molecule type" value="Genomic_DNA"/>
</dbReference>
<comment type="caution">
    <text evidence="1">The sequence shown here is derived from an EMBL/GenBank/DDBJ whole genome shotgun (WGS) entry which is preliminary data.</text>
</comment>
<reference evidence="1" key="2">
    <citation type="journal article" date="2016" name="Fungal Biol.">
        <title>Ochratoxin A production by Penicillium thymicola.</title>
        <authorList>
            <person name="Nguyen H.D.T."/>
            <person name="McMullin D.R."/>
            <person name="Ponomareva E."/>
            <person name="Riley R."/>
            <person name="Pomraning K.R."/>
            <person name="Baker S.E."/>
            <person name="Seifert K.A."/>
        </authorList>
    </citation>
    <scope>NUCLEOTIDE SEQUENCE</scope>
    <source>
        <strain evidence="1">DAOM 180753</strain>
    </source>
</reference>
<evidence type="ECO:0000313" key="2">
    <source>
        <dbReference type="Proteomes" id="UP001227192"/>
    </source>
</evidence>
<dbReference type="AlphaFoldDB" id="A0AAI9TRA3"/>
<sequence length="89" mass="10204">MSQLIRRLEEEDVKETACSLRGFPTPTGIFQLDTPYPVFRTFGVVDSCDVLTCLSRSLFDSCHRRMAPFEWIDYGFSYSIGANVSSDWH</sequence>
<keyword evidence="2" id="KW-1185">Reference proteome</keyword>